<evidence type="ECO:0000256" key="1">
    <source>
        <dbReference type="SAM" id="MobiDB-lite"/>
    </source>
</evidence>
<evidence type="ECO:0000256" key="2">
    <source>
        <dbReference type="SAM" id="SignalP"/>
    </source>
</evidence>
<protein>
    <submittedName>
        <fullName evidence="3">Uncharacterized protein</fullName>
    </submittedName>
</protein>
<feature type="compositionally biased region" description="Polar residues" evidence="1">
    <location>
        <begin position="374"/>
        <end position="386"/>
    </location>
</feature>
<name>A0A5B0P6W3_PUCGR</name>
<feature type="signal peptide" evidence="2">
    <location>
        <begin position="1"/>
        <end position="24"/>
    </location>
</feature>
<feature type="chain" id="PRO_5022662700" evidence="2">
    <location>
        <begin position="25"/>
        <end position="410"/>
    </location>
</feature>
<organism evidence="3 4">
    <name type="scientific">Puccinia graminis f. sp. tritici</name>
    <dbReference type="NCBI Taxonomy" id="56615"/>
    <lineage>
        <taxon>Eukaryota</taxon>
        <taxon>Fungi</taxon>
        <taxon>Dikarya</taxon>
        <taxon>Basidiomycota</taxon>
        <taxon>Pucciniomycotina</taxon>
        <taxon>Pucciniomycetes</taxon>
        <taxon>Pucciniales</taxon>
        <taxon>Pucciniaceae</taxon>
        <taxon>Puccinia</taxon>
    </lineage>
</organism>
<keyword evidence="2" id="KW-0732">Signal</keyword>
<evidence type="ECO:0000313" key="3">
    <source>
        <dbReference type="EMBL" id="KAA1097161.1"/>
    </source>
</evidence>
<feature type="compositionally biased region" description="Polar residues" evidence="1">
    <location>
        <begin position="94"/>
        <end position="104"/>
    </location>
</feature>
<sequence length="410" mass="42311">MLSFGWALSVGAALLLTIQQSCVAEPAGGHYNHQEVTRRHLEARARKIVGQQDSSSPPCVRNLCPLSLRGRSEETASYSSGQKDSHEPAAHQAGSDTPGATAQNKPRFPGTRQTAPITCGDGTKPPCNQARAEADMKPHFPGTRQTAPITCGDGTKPPCGQTHPEPDKPRFPGTHQTAPISCGDGTKPPCGQARPTVTFPATHQTAPILCGDGSQPPCGHAHPAAPKRFPGTHQTAPINCGDGTEPPCGPLRSVVAFPGTHPGPCGDDISAPCDPMQPASLVGVDATDDCGRGDGIVGPCVMITDPGREPPHPDLLPNSSAPIPGAVDDCGRGDGIEGPCVIIDPGREPPHPDLLPNPAVPNTCPDGSKGPCAHTQSPHHSSNFPGTHQTAPVTCGDGTKPPCHSNVKAY</sequence>
<accession>A0A5B0P6W3</accession>
<evidence type="ECO:0000313" key="4">
    <source>
        <dbReference type="Proteomes" id="UP000325313"/>
    </source>
</evidence>
<feature type="region of interest" description="Disordered" evidence="1">
    <location>
        <begin position="71"/>
        <end position="130"/>
    </location>
</feature>
<feature type="region of interest" description="Disordered" evidence="1">
    <location>
        <begin position="149"/>
        <end position="172"/>
    </location>
</feature>
<dbReference type="Proteomes" id="UP000325313">
    <property type="component" value="Unassembled WGS sequence"/>
</dbReference>
<reference evidence="3 4" key="1">
    <citation type="submission" date="2019-05" db="EMBL/GenBank/DDBJ databases">
        <title>Emergence of the Ug99 lineage of the wheat stem rust pathogen through somatic hybridization.</title>
        <authorList>
            <person name="Li F."/>
            <person name="Upadhyaya N.M."/>
            <person name="Sperschneider J."/>
            <person name="Matny O."/>
            <person name="Nguyen-Phuc H."/>
            <person name="Mago R."/>
            <person name="Raley C."/>
            <person name="Miller M.E."/>
            <person name="Silverstein K.A.T."/>
            <person name="Henningsen E."/>
            <person name="Hirsch C.D."/>
            <person name="Visser B."/>
            <person name="Pretorius Z.A."/>
            <person name="Steffenson B.J."/>
            <person name="Schwessinger B."/>
            <person name="Dodds P.N."/>
            <person name="Figueroa M."/>
        </authorList>
    </citation>
    <scope>NUCLEOTIDE SEQUENCE [LARGE SCALE GENOMIC DNA]</scope>
    <source>
        <strain evidence="3 4">Ug99</strain>
    </source>
</reference>
<dbReference type="EMBL" id="VDEP01000351">
    <property type="protein sequence ID" value="KAA1097161.1"/>
    <property type="molecule type" value="Genomic_DNA"/>
</dbReference>
<feature type="region of interest" description="Disordered" evidence="1">
    <location>
        <begin position="359"/>
        <end position="386"/>
    </location>
</feature>
<dbReference type="AlphaFoldDB" id="A0A5B0P6W3"/>
<proteinExistence type="predicted"/>
<gene>
    <name evidence="3" type="ORF">PGTUg99_010303</name>
</gene>
<comment type="caution">
    <text evidence="3">The sequence shown here is derived from an EMBL/GenBank/DDBJ whole genome shotgun (WGS) entry which is preliminary data.</text>
</comment>